<dbReference type="EMBL" id="AFYH01129305">
    <property type="status" value="NOT_ANNOTATED_CDS"/>
    <property type="molecule type" value="Genomic_DNA"/>
</dbReference>
<dbReference type="RefSeq" id="XP_014347692.1">
    <property type="nucleotide sequence ID" value="XM_014492206.2"/>
</dbReference>
<dbReference type="Proteomes" id="UP000008672">
    <property type="component" value="Unassembled WGS sequence"/>
</dbReference>
<dbReference type="SUPFAM" id="SSF48371">
    <property type="entry name" value="ARM repeat"/>
    <property type="match status" value="1"/>
</dbReference>
<reference evidence="1" key="3">
    <citation type="submission" date="2025-09" db="UniProtKB">
        <authorList>
            <consortium name="Ensembl"/>
        </authorList>
    </citation>
    <scope>IDENTIFICATION</scope>
</reference>
<dbReference type="HOGENOM" id="CLU_010121_0_0_1"/>
<proteinExistence type="predicted"/>
<dbReference type="FunCoup" id="H3AFW1">
    <property type="interactions" value="1353"/>
</dbReference>
<dbReference type="PANTHER" id="PTHR15571">
    <property type="entry name" value="GEM-ASSOCIATED PROTEIN 4"/>
    <property type="match status" value="1"/>
</dbReference>
<evidence type="ECO:0000313" key="2">
    <source>
        <dbReference type="Proteomes" id="UP000008672"/>
    </source>
</evidence>
<protein>
    <submittedName>
        <fullName evidence="1">Gem nuclear organelle associated protein 4</fullName>
    </submittedName>
</protein>
<dbReference type="GO" id="GO:0032797">
    <property type="term" value="C:SMN complex"/>
    <property type="evidence" value="ECO:0007669"/>
    <property type="project" value="InterPro"/>
</dbReference>
<dbReference type="eggNOG" id="ENOG502QRX9">
    <property type="taxonomic scope" value="Eukaryota"/>
</dbReference>
<dbReference type="PANTHER" id="PTHR15571:SF2">
    <property type="entry name" value="GEM-ASSOCIATED PROTEIN 4"/>
    <property type="match status" value="1"/>
</dbReference>
<dbReference type="OrthoDB" id="9875414at2759"/>
<dbReference type="InParanoid" id="H3AFW1"/>
<dbReference type="OMA" id="SCHNWLP"/>
<dbReference type="KEGG" id="lcm:102364555"/>
<name>H3AFW1_LATCH</name>
<dbReference type="CTD" id="50628"/>
<evidence type="ECO:0000313" key="1">
    <source>
        <dbReference type="Ensembl" id="ENSLACP00000008532.2"/>
    </source>
</evidence>
<reference evidence="1" key="2">
    <citation type="submission" date="2025-08" db="UniProtKB">
        <authorList>
            <consortium name="Ensembl"/>
        </authorList>
    </citation>
    <scope>IDENTIFICATION</scope>
</reference>
<sequence>MELGPWICCEQMAVVHGGFLLAEKQYHPKRLKDLTKSEWTTYGQPILHALEDIHKIASDEVESTQWTRKVIAIVWAKVLDTELKDKSGSEGSETVEKKWKEGIFFSMENMIPAINHTVLFELVKSLGASQFFVQLLLALPKETLQVELNSFVDHALRETSQGDMKFFLDVWWEIMKQREGQQDELVKSFGNEMFKYMSQEDDEFSQSSKRFKSDPDSLPMTVVELCIPSFLFETLKRMHHIITSYKLRCYALANVAGVLYVSSLPDNYASLPIEVYLQKLTTTISMWNSDKEQWSSKHSLTDKIKEAEREIRGGYATSNFKLFPATRLLGIGLLNDLLQSWSTEIESESASITEDNYETYRMKESIQCYNENLKIFQATGELPHDEMKIIAALSLTLSGFLERISSLVPAERDVHLMPFIVMTILNEKLERYMEICSLFASESSWAFSIDGWLDCLERNKNDFQAPTLILKLVDTLTTKISSSPKMERSKINKAKEIVLECFSGLSLSDKNVALLGVLSTYGERGLSAKSDVFVIGFQEELNMAFNCITHSKAESAIARVLFQHPEATLQKACHLAIVNLGAYRLLAHILKKFPALCFKGDSSPLTSNLLVNCLKGTVWKKLTSAKEESQFLGFITSLMEPCEDVGSELPSGPLLHPAELVKSFVVPYFTEDFSDMELCLKILNRAVKQKVENEAPEHWVMSCFPLPLIVSLCQFLDTCIQCWQENFSEPQLISLETKELIIENLEQICDIVGQVAEALPEEWSRSLSWLYKRTEVFDWTVRIRLRRVFGNHFKSEVPSALFEVCGLSDHEWMPLALPSYGAGTGLLAWMECCCMSEMMMERMLSLLIVNEKNPEEVNMFSKGFLVALIQVLPWCSLSEWKRLGCVVKSLLQRELLHVPYSLEYVDFMPLLNLRPFAHDLQFSLLLLRAFQLLCSCSCSDWLPVDGWKHVARLCGSSMAEILESIKSKLAPSELKEQGSSERVQEAIFVFIQLFCHVLHIMAMMTEGTTEPLYFVSLEFLSQYEALCVADRSNSCLKKANEKHFLQSIAENVTDNEQRTALLQKISKI</sequence>
<dbReference type="InterPro" id="IPR033265">
    <property type="entry name" value="GEMIN4"/>
</dbReference>
<reference evidence="2" key="1">
    <citation type="submission" date="2011-08" db="EMBL/GenBank/DDBJ databases">
        <title>The draft genome of Latimeria chalumnae.</title>
        <authorList>
            <person name="Di Palma F."/>
            <person name="Alfoldi J."/>
            <person name="Johnson J."/>
            <person name="Berlin A."/>
            <person name="Gnerre S."/>
            <person name="Jaffe D."/>
            <person name="MacCallum I."/>
            <person name="Young S."/>
            <person name="Walker B.J."/>
            <person name="Lander E."/>
            <person name="Lindblad-Toh K."/>
        </authorList>
    </citation>
    <scope>NUCLEOTIDE SEQUENCE [LARGE SCALE GENOMIC DNA]</scope>
    <source>
        <strain evidence="2">Wild caught</strain>
    </source>
</reference>
<dbReference type="GeneTree" id="ENSGT00390000012296"/>
<keyword evidence="2" id="KW-1185">Reference proteome</keyword>
<dbReference type="InterPro" id="IPR016024">
    <property type="entry name" value="ARM-type_fold"/>
</dbReference>
<dbReference type="GO" id="GO:0006364">
    <property type="term" value="P:rRNA processing"/>
    <property type="evidence" value="ECO:0007669"/>
    <property type="project" value="InterPro"/>
</dbReference>
<dbReference type="Ensembl" id="ENSLACT00000008600.2">
    <property type="protein sequence ID" value="ENSLACP00000008532.2"/>
    <property type="gene ID" value="ENSLACG00000007550.2"/>
</dbReference>
<gene>
    <name evidence="1" type="primary">GEMIN4</name>
</gene>
<dbReference type="GeneID" id="102364555"/>
<accession>H3AFW1</accession>
<dbReference type="Bgee" id="ENSLACG00000007550">
    <property type="expression patterns" value="Expressed in muscle tissue and 3 other cell types or tissues"/>
</dbReference>
<dbReference type="STRING" id="7897.ENSLACP00000008532"/>
<organism evidence="1 2">
    <name type="scientific">Latimeria chalumnae</name>
    <name type="common">Coelacanth</name>
    <dbReference type="NCBI Taxonomy" id="7897"/>
    <lineage>
        <taxon>Eukaryota</taxon>
        <taxon>Metazoa</taxon>
        <taxon>Chordata</taxon>
        <taxon>Craniata</taxon>
        <taxon>Vertebrata</taxon>
        <taxon>Euteleostomi</taxon>
        <taxon>Coelacanthiformes</taxon>
        <taxon>Coelacanthidae</taxon>
        <taxon>Latimeria</taxon>
    </lineage>
</organism>
<dbReference type="AlphaFoldDB" id="H3AFW1"/>
<dbReference type="GO" id="GO:0000387">
    <property type="term" value="P:spliceosomal snRNP assembly"/>
    <property type="evidence" value="ECO:0007669"/>
    <property type="project" value="InterPro"/>
</dbReference>